<dbReference type="PANTHER" id="PTHR35851:SF1">
    <property type="entry name" value="CELL DIVISION PROTEIN FTSQ"/>
    <property type="match status" value="1"/>
</dbReference>
<evidence type="ECO:0000313" key="13">
    <source>
        <dbReference type="Proteomes" id="UP000031121"/>
    </source>
</evidence>
<keyword evidence="3" id="KW-0997">Cell inner membrane</keyword>
<dbReference type="PROSITE" id="PS51779">
    <property type="entry name" value="POTRA"/>
    <property type="match status" value="1"/>
</dbReference>
<evidence type="ECO:0000313" key="12">
    <source>
        <dbReference type="EMBL" id="AJC12318.1"/>
    </source>
</evidence>
<comment type="subcellular location">
    <subcellularLocation>
        <location evidence="1">Membrane</location>
    </subcellularLocation>
</comment>
<gene>
    <name evidence="12" type="ORF">JI75_06280</name>
</gene>
<evidence type="ECO:0000256" key="10">
    <source>
        <dbReference type="SAM" id="Phobius"/>
    </source>
</evidence>
<dbReference type="Proteomes" id="UP000031121">
    <property type="component" value="Chromosome"/>
</dbReference>
<dbReference type="Gene3D" id="3.10.20.310">
    <property type="entry name" value="membrane protein fhac"/>
    <property type="match status" value="1"/>
</dbReference>
<evidence type="ECO:0000256" key="7">
    <source>
        <dbReference type="ARBA" id="ARBA00023136"/>
    </source>
</evidence>
<accession>A0A0A8B664</accession>
<evidence type="ECO:0000256" key="3">
    <source>
        <dbReference type="ARBA" id="ARBA00022519"/>
    </source>
</evidence>
<evidence type="ECO:0000256" key="8">
    <source>
        <dbReference type="ARBA" id="ARBA00023306"/>
    </source>
</evidence>
<dbReference type="InterPro" id="IPR013685">
    <property type="entry name" value="POTRA_FtsQ_type"/>
</dbReference>
<dbReference type="KEGG" id="cbac:JI75_06280"/>
<feature type="region of interest" description="Disordered" evidence="9">
    <location>
        <begin position="1"/>
        <end position="58"/>
    </location>
</feature>
<feature type="domain" description="POTRA" evidence="11">
    <location>
        <begin position="109"/>
        <end position="177"/>
    </location>
</feature>
<reference evidence="12 13" key="2">
    <citation type="journal article" date="2015" name="Genome Announc.">
        <title>Complete Genome Sequence of Coriobacteriaceae Strain 68-1-3, a Novel Mucus-Degrading Isolate from the Swine Intestinal Tract.</title>
        <authorList>
            <person name="Looft T."/>
            <person name="Bayles D.O."/>
            <person name="Alt D.P."/>
            <person name="Stanton T.B."/>
        </authorList>
    </citation>
    <scope>NUCLEOTIDE SEQUENCE [LARGE SCALE GENOMIC DNA]</scope>
    <source>
        <strain evidence="12 13">68-1-3</strain>
    </source>
</reference>
<keyword evidence="5 10" id="KW-0812">Transmembrane</keyword>
<keyword evidence="8" id="KW-0131">Cell cycle</keyword>
<dbReference type="AlphaFoldDB" id="A0A0A8B664"/>
<keyword evidence="7 10" id="KW-0472">Membrane</keyword>
<sequence>MASNYNRKSDSSASRRPRGSAASSRSRSGRSDYQVIPGGRAASSSRAPRSGRSARNGYDSVRVGDVARSERMMRAQERSRAFVLRIGAVAAVIAVIMVAFFILRSSSVFSIDQVSVVGVEHLTADDMAKLANVPAGSTLLDVDTAAIEERVRRNAWVAGVSVSRKFPHTLEISVTERTVSAVVEVPSTDAKSIKQWAISSDHIWLMPIPEKGSAGASTTSSKVYEDADAALHITDVPFGTKAEIGQKCTDSNVLNALDIVGGMTTELAGKVKTVSAAGEEETTLILDDGIEIAFGKAEGIRDKERVVLKIIEENKGKVSYINVRSVSNPTWRALS</sequence>
<name>A0A0A8B664_9ACTN</name>
<dbReference type="PANTHER" id="PTHR35851">
    <property type="entry name" value="CELL DIVISION PROTEIN FTSQ"/>
    <property type="match status" value="1"/>
</dbReference>
<protein>
    <submittedName>
        <fullName evidence="12">Cell division protein FtsQ</fullName>
    </submittedName>
</protein>
<dbReference type="InterPro" id="IPR005548">
    <property type="entry name" value="Cell_div_FtsQ/DivIB_C"/>
</dbReference>
<dbReference type="HOGENOM" id="CLU_052466_0_0_11"/>
<dbReference type="EMBL" id="CP009302">
    <property type="protein sequence ID" value="AJC12318.1"/>
    <property type="molecule type" value="Genomic_DNA"/>
</dbReference>
<dbReference type="STRING" id="1531429.JI75_06280"/>
<evidence type="ECO:0000256" key="1">
    <source>
        <dbReference type="ARBA" id="ARBA00004370"/>
    </source>
</evidence>
<evidence type="ECO:0000256" key="9">
    <source>
        <dbReference type="SAM" id="MobiDB-lite"/>
    </source>
</evidence>
<keyword evidence="2" id="KW-1003">Cell membrane</keyword>
<reference evidence="13" key="1">
    <citation type="submission" date="2014-08" db="EMBL/GenBank/DDBJ databases">
        <title>Coriobacteriaceae sp. complete genome.</title>
        <authorList>
            <person name="Looft T."/>
            <person name="Bayles D.O."/>
            <person name="Stanton T.B."/>
        </authorList>
    </citation>
    <scope>NUCLEOTIDE SEQUENCE [LARGE SCALE GENOMIC DNA]</scope>
    <source>
        <strain evidence="13">68-1-3</strain>
    </source>
</reference>
<dbReference type="Pfam" id="PF03799">
    <property type="entry name" value="FtsQ_DivIB_C"/>
    <property type="match status" value="1"/>
</dbReference>
<organism evidence="12 13">
    <name type="scientific">Berryella intestinalis</name>
    <dbReference type="NCBI Taxonomy" id="1531429"/>
    <lineage>
        <taxon>Bacteria</taxon>
        <taxon>Bacillati</taxon>
        <taxon>Actinomycetota</taxon>
        <taxon>Coriobacteriia</taxon>
        <taxon>Eggerthellales</taxon>
        <taxon>Eggerthellaceae</taxon>
        <taxon>Berryella</taxon>
    </lineage>
</organism>
<proteinExistence type="predicted"/>
<dbReference type="GO" id="GO:0090529">
    <property type="term" value="P:cell septum assembly"/>
    <property type="evidence" value="ECO:0007669"/>
    <property type="project" value="InterPro"/>
</dbReference>
<keyword evidence="6 10" id="KW-1133">Transmembrane helix</keyword>
<keyword evidence="4 12" id="KW-0132">Cell division</keyword>
<dbReference type="InterPro" id="IPR026579">
    <property type="entry name" value="FtsQ"/>
</dbReference>
<evidence type="ECO:0000256" key="5">
    <source>
        <dbReference type="ARBA" id="ARBA00022692"/>
    </source>
</evidence>
<dbReference type="InterPro" id="IPR034746">
    <property type="entry name" value="POTRA"/>
</dbReference>
<evidence type="ECO:0000256" key="6">
    <source>
        <dbReference type="ARBA" id="ARBA00022989"/>
    </source>
</evidence>
<feature type="compositionally biased region" description="Low complexity" evidence="9">
    <location>
        <begin position="37"/>
        <end position="55"/>
    </location>
</feature>
<dbReference type="GO" id="GO:0016020">
    <property type="term" value="C:membrane"/>
    <property type="evidence" value="ECO:0007669"/>
    <property type="project" value="UniProtKB-SubCell"/>
</dbReference>
<dbReference type="OrthoDB" id="3173189at2"/>
<feature type="compositionally biased region" description="Low complexity" evidence="9">
    <location>
        <begin position="11"/>
        <end position="26"/>
    </location>
</feature>
<keyword evidence="13" id="KW-1185">Reference proteome</keyword>
<evidence type="ECO:0000259" key="11">
    <source>
        <dbReference type="PROSITE" id="PS51779"/>
    </source>
</evidence>
<dbReference type="RefSeq" id="WP_039689545.1">
    <property type="nucleotide sequence ID" value="NZ_CP009302.1"/>
</dbReference>
<evidence type="ECO:0000256" key="2">
    <source>
        <dbReference type="ARBA" id="ARBA00022475"/>
    </source>
</evidence>
<feature type="transmembrane region" description="Helical" evidence="10">
    <location>
        <begin position="82"/>
        <end position="103"/>
    </location>
</feature>
<dbReference type="Pfam" id="PF08478">
    <property type="entry name" value="POTRA_1"/>
    <property type="match status" value="1"/>
</dbReference>
<evidence type="ECO:0000256" key="4">
    <source>
        <dbReference type="ARBA" id="ARBA00022618"/>
    </source>
</evidence>